<evidence type="ECO:0000256" key="4">
    <source>
        <dbReference type="ARBA" id="ARBA00022825"/>
    </source>
</evidence>
<dbReference type="EMBL" id="CAXHTA020000007">
    <property type="protein sequence ID" value="CAL5222649.1"/>
    <property type="molecule type" value="Genomic_DNA"/>
</dbReference>
<dbReference type="PANTHER" id="PTHR42987">
    <property type="entry name" value="PEPTIDASE S49"/>
    <property type="match status" value="1"/>
</dbReference>
<dbReference type="InterPro" id="IPR047272">
    <property type="entry name" value="S49_SppA_C"/>
</dbReference>
<proteinExistence type="inferred from homology"/>
<keyword evidence="2" id="KW-0645">Protease</keyword>
<dbReference type="Pfam" id="PF01343">
    <property type="entry name" value="Peptidase_S49"/>
    <property type="match status" value="1"/>
</dbReference>
<name>A0ABP1FUP6_9CHLO</name>
<dbReference type="InterPro" id="IPR002142">
    <property type="entry name" value="Peptidase_S49"/>
</dbReference>
<evidence type="ECO:0000259" key="5">
    <source>
        <dbReference type="Pfam" id="PF01343"/>
    </source>
</evidence>
<keyword evidence="7" id="KW-1185">Reference proteome</keyword>
<feature type="domain" description="Peptidase S49" evidence="5">
    <location>
        <begin position="57"/>
        <end position="202"/>
    </location>
</feature>
<comment type="caution">
    <text evidence="6">The sequence shown here is derived from an EMBL/GenBank/DDBJ whole genome shotgun (WGS) entry which is preliminary data.</text>
</comment>
<accession>A0ABP1FUP6</accession>
<dbReference type="InterPro" id="IPR029045">
    <property type="entry name" value="ClpP/crotonase-like_dom_sf"/>
</dbReference>
<keyword evidence="4" id="KW-0720">Serine protease</keyword>
<organism evidence="6 7">
    <name type="scientific">Coccomyxa viridis</name>
    <dbReference type="NCBI Taxonomy" id="1274662"/>
    <lineage>
        <taxon>Eukaryota</taxon>
        <taxon>Viridiplantae</taxon>
        <taxon>Chlorophyta</taxon>
        <taxon>core chlorophytes</taxon>
        <taxon>Trebouxiophyceae</taxon>
        <taxon>Trebouxiophyceae incertae sedis</taxon>
        <taxon>Coccomyxaceae</taxon>
        <taxon>Coccomyxa</taxon>
    </lineage>
</organism>
<evidence type="ECO:0000313" key="7">
    <source>
        <dbReference type="Proteomes" id="UP001497392"/>
    </source>
</evidence>
<comment type="similarity">
    <text evidence="1">Belongs to the peptidase S49 family.</text>
</comment>
<evidence type="ECO:0000256" key="1">
    <source>
        <dbReference type="ARBA" id="ARBA00008683"/>
    </source>
</evidence>
<evidence type="ECO:0000313" key="6">
    <source>
        <dbReference type="EMBL" id="CAL5222649.1"/>
    </source>
</evidence>
<dbReference type="Gene3D" id="6.20.330.10">
    <property type="match status" value="1"/>
</dbReference>
<dbReference type="PANTHER" id="PTHR42987:SF8">
    <property type="entry name" value="PROTEINASE"/>
    <property type="match status" value="1"/>
</dbReference>
<dbReference type="Proteomes" id="UP001497392">
    <property type="component" value="Unassembled WGS sequence"/>
</dbReference>
<gene>
    <name evidence="6" type="primary">g5045</name>
    <name evidence="6" type="ORF">VP750_LOCUS4308</name>
</gene>
<sequence>MSKQLRPMLKVEKWLKRAFLPGMRTFRPSAVAIVITSPGGSAAQSELIHQRVRSLAQQTGTTVYTFAEDVAASGGYWLMCAGDEMYSTATSLVGSIGVITAGFGLHRVLEKYEIERRVFTAGKYKDQLDPFRQVKPGEVERVQELLSDLHESFQEVVRSTRGNKLDTSNEDDLWSGRIWTGRQAAKLGLIDSVGTVESVCKQKFGEKTVFVQCGEPPRAGLLDAFGARAPLSFGQMGWSQGSAYQAATGAAQGFLDEVEYRSMMARYGL</sequence>
<dbReference type="Gene3D" id="3.90.226.10">
    <property type="entry name" value="2-enoyl-CoA Hydratase, Chain A, domain 1"/>
    <property type="match status" value="1"/>
</dbReference>
<evidence type="ECO:0000256" key="3">
    <source>
        <dbReference type="ARBA" id="ARBA00022801"/>
    </source>
</evidence>
<evidence type="ECO:0000256" key="2">
    <source>
        <dbReference type="ARBA" id="ARBA00022670"/>
    </source>
</evidence>
<protein>
    <submittedName>
        <fullName evidence="6">G5045 protein</fullName>
    </submittedName>
</protein>
<reference evidence="6 7" key="1">
    <citation type="submission" date="2024-06" db="EMBL/GenBank/DDBJ databases">
        <authorList>
            <person name="Kraege A."/>
            <person name="Thomma B."/>
        </authorList>
    </citation>
    <scope>NUCLEOTIDE SEQUENCE [LARGE SCALE GENOMIC DNA]</scope>
</reference>
<dbReference type="CDD" id="cd07023">
    <property type="entry name" value="S49_Sppa_N_C"/>
    <property type="match status" value="1"/>
</dbReference>
<dbReference type="SUPFAM" id="SSF52096">
    <property type="entry name" value="ClpP/crotonase"/>
    <property type="match status" value="1"/>
</dbReference>
<keyword evidence="3" id="KW-0378">Hydrolase</keyword>